<keyword evidence="1" id="KW-0732">Signal</keyword>
<comment type="caution">
    <text evidence="2">The sequence shown here is derived from an EMBL/GenBank/DDBJ whole genome shotgun (WGS) entry which is preliminary data.</text>
</comment>
<reference evidence="2 3" key="1">
    <citation type="submission" date="2024-03" db="EMBL/GenBank/DDBJ databases">
        <title>Human intestinal bacterial collection.</title>
        <authorList>
            <person name="Pauvert C."/>
            <person name="Hitch T.C.A."/>
            <person name="Clavel T."/>
        </authorList>
    </citation>
    <scope>NUCLEOTIDE SEQUENCE [LARGE SCALE GENOMIC DNA]</scope>
    <source>
        <strain evidence="2 3">CLA-AA-H192</strain>
    </source>
</reference>
<dbReference type="PROSITE" id="PS51257">
    <property type="entry name" value="PROKAR_LIPOPROTEIN"/>
    <property type="match status" value="1"/>
</dbReference>
<name>A0ABV1G6W6_9FIRM</name>
<feature type="signal peptide" evidence="1">
    <location>
        <begin position="1"/>
        <end position="18"/>
    </location>
</feature>
<evidence type="ECO:0000256" key="1">
    <source>
        <dbReference type="SAM" id="SignalP"/>
    </source>
</evidence>
<sequence length="167" mass="17527">MKKTFLLLALVCVLVLLAACGSKPAPTEPAPTEPTSSRDLQMLYQSGITAMGADAPVLFPVSDISELSPLFPGLEEISFRQVSGGLSPVTGAPDEVVLLEVENSADVQKVVDILQKAVDEGAVESEGTDEAITAAWKDNASITTDGNYICLAVFMNGVSIPAEFMLP</sequence>
<evidence type="ECO:0000313" key="2">
    <source>
        <dbReference type="EMBL" id="MEQ2511160.1"/>
    </source>
</evidence>
<keyword evidence="3" id="KW-1185">Reference proteome</keyword>
<accession>A0ABV1G6W6</accession>
<feature type="chain" id="PRO_5045256351" evidence="1">
    <location>
        <begin position="19"/>
        <end position="167"/>
    </location>
</feature>
<dbReference type="EMBL" id="JBBMFF010000217">
    <property type="protein sequence ID" value="MEQ2511160.1"/>
    <property type="molecule type" value="Genomic_DNA"/>
</dbReference>
<dbReference type="Proteomes" id="UP001491552">
    <property type="component" value="Unassembled WGS sequence"/>
</dbReference>
<gene>
    <name evidence="2" type="ORF">WMO66_07865</name>
</gene>
<protein>
    <submittedName>
        <fullName evidence="2">Uncharacterized protein</fullName>
    </submittedName>
</protein>
<organism evidence="2 3">
    <name type="scientific">Faecousia intestinalis</name>
    <dbReference type="NCBI Taxonomy" id="3133167"/>
    <lineage>
        <taxon>Bacteria</taxon>
        <taxon>Bacillati</taxon>
        <taxon>Bacillota</taxon>
        <taxon>Clostridia</taxon>
        <taxon>Eubacteriales</taxon>
        <taxon>Oscillospiraceae</taxon>
        <taxon>Faecousia</taxon>
    </lineage>
</organism>
<dbReference type="RefSeq" id="WP_349135872.1">
    <property type="nucleotide sequence ID" value="NZ_JBBMFF010000217.1"/>
</dbReference>
<proteinExistence type="predicted"/>
<evidence type="ECO:0000313" key="3">
    <source>
        <dbReference type="Proteomes" id="UP001491552"/>
    </source>
</evidence>